<evidence type="ECO:0000256" key="2">
    <source>
        <dbReference type="ARBA" id="ARBA00023002"/>
    </source>
</evidence>
<dbReference type="SUPFAM" id="SSF51735">
    <property type="entry name" value="NAD(P)-binding Rossmann-fold domains"/>
    <property type="match status" value="1"/>
</dbReference>
<gene>
    <name evidence="4" type="ORF">SAMN04489727_4383</name>
</gene>
<sequence length="252" mass="26229">MTLSLARKRVLVTGGTRGIGRGVVLAMADAGADVVACYQSDTDAAKALEAELDERGGHHHVVQADIAQETEIDRLIEVCGERLGGLDVLVHNAGAISHVPFVKLEVADWTRVIDTNLTAAYLLAQRAMTHLRPGSAIINIGSKVAEIGVPLRAHYTAAKAGLTGLTKSLAKELGAQGVRVNLVAPGIIATEMAERATDDERAAVEERLAGYRKRVPLGRLGEPADVGAVVAFLASDAAGFVNGAVVSVDGGM</sequence>
<dbReference type="PROSITE" id="PS00061">
    <property type="entry name" value="ADH_SHORT"/>
    <property type="match status" value="1"/>
</dbReference>
<feature type="domain" description="Ketoreductase" evidence="3">
    <location>
        <begin position="8"/>
        <end position="191"/>
    </location>
</feature>
<dbReference type="Pfam" id="PF13561">
    <property type="entry name" value="adh_short_C2"/>
    <property type="match status" value="1"/>
</dbReference>
<evidence type="ECO:0000259" key="3">
    <source>
        <dbReference type="SMART" id="SM00822"/>
    </source>
</evidence>
<dbReference type="AlphaFoldDB" id="A0A1H4TXC6"/>
<dbReference type="STRING" id="208445.SAMN04489727_4383"/>
<dbReference type="RefSeq" id="WP_091310228.1">
    <property type="nucleotide sequence ID" value="NZ_FNSO01000004.1"/>
</dbReference>
<evidence type="ECO:0000256" key="1">
    <source>
        <dbReference type="ARBA" id="ARBA00006484"/>
    </source>
</evidence>
<evidence type="ECO:0000313" key="5">
    <source>
        <dbReference type="Proteomes" id="UP000199622"/>
    </source>
</evidence>
<dbReference type="PRINTS" id="PR00081">
    <property type="entry name" value="GDHRDH"/>
</dbReference>
<dbReference type="EMBL" id="FNSO01000004">
    <property type="protein sequence ID" value="SEC60858.1"/>
    <property type="molecule type" value="Genomic_DNA"/>
</dbReference>
<name>A0A1H4TXC6_9PSEU</name>
<keyword evidence="5" id="KW-1185">Reference proteome</keyword>
<organism evidence="4 5">
    <name type="scientific">Amycolatopsis tolypomycina</name>
    <dbReference type="NCBI Taxonomy" id="208445"/>
    <lineage>
        <taxon>Bacteria</taxon>
        <taxon>Bacillati</taxon>
        <taxon>Actinomycetota</taxon>
        <taxon>Actinomycetes</taxon>
        <taxon>Pseudonocardiales</taxon>
        <taxon>Pseudonocardiaceae</taxon>
        <taxon>Amycolatopsis</taxon>
    </lineage>
</organism>
<accession>A0A1H4TXC6</accession>
<protein>
    <submittedName>
        <fullName evidence="4">3-oxoacyl-[acyl-carrier protein] reductase</fullName>
    </submittedName>
</protein>
<dbReference type="Gene3D" id="3.40.50.720">
    <property type="entry name" value="NAD(P)-binding Rossmann-like Domain"/>
    <property type="match status" value="1"/>
</dbReference>
<dbReference type="InterPro" id="IPR020904">
    <property type="entry name" value="Sc_DH/Rdtase_CS"/>
</dbReference>
<dbReference type="InterPro" id="IPR002347">
    <property type="entry name" value="SDR_fam"/>
</dbReference>
<dbReference type="Proteomes" id="UP000199622">
    <property type="component" value="Unassembled WGS sequence"/>
</dbReference>
<dbReference type="PANTHER" id="PTHR43639:SF1">
    <property type="entry name" value="SHORT-CHAIN DEHYDROGENASE_REDUCTASE FAMILY PROTEIN"/>
    <property type="match status" value="1"/>
</dbReference>
<dbReference type="InterPro" id="IPR036291">
    <property type="entry name" value="NAD(P)-bd_dom_sf"/>
</dbReference>
<keyword evidence="2" id="KW-0560">Oxidoreductase</keyword>
<dbReference type="InterPro" id="IPR057326">
    <property type="entry name" value="KR_dom"/>
</dbReference>
<dbReference type="GO" id="GO:0016491">
    <property type="term" value="F:oxidoreductase activity"/>
    <property type="evidence" value="ECO:0007669"/>
    <property type="project" value="UniProtKB-KW"/>
</dbReference>
<dbReference type="PANTHER" id="PTHR43639">
    <property type="entry name" value="OXIDOREDUCTASE, SHORT-CHAIN DEHYDROGENASE/REDUCTASE FAMILY (AFU_ORTHOLOGUE AFUA_5G02870)"/>
    <property type="match status" value="1"/>
</dbReference>
<comment type="similarity">
    <text evidence="1">Belongs to the short-chain dehydrogenases/reductases (SDR) family.</text>
</comment>
<dbReference type="OrthoDB" id="286404at2"/>
<evidence type="ECO:0000313" key="4">
    <source>
        <dbReference type="EMBL" id="SEC60858.1"/>
    </source>
</evidence>
<proteinExistence type="inferred from homology"/>
<reference evidence="5" key="1">
    <citation type="submission" date="2016-10" db="EMBL/GenBank/DDBJ databases">
        <authorList>
            <person name="Varghese N."/>
            <person name="Submissions S."/>
        </authorList>
    </citation>
    <scope>NUCLEOTIDE SEQUENCE [LARGE SCALE GENOMIC DNA]</scope>
    <source>
        <strain evidence="5">DSM 44544</strain>
    </source>
</reference>
<dbReference type="PRINTS" id="PR00080">
    <property type="entry name" value="SDRFAMILY"/>
</dbReference>
<dbReference type="NCBIfam" id="NF009466">
    <property type="entry name" value="PRK12826.1-2"/>
    <property type="match status" value="1"/>
</dbReference>
<dbReference type="SMART" id="SM00822">
    <property type="entry name" value="PKS_KR"/>
    <property type="match status" value="1"/>
</dbReference>
<dbReference type="FunFam" id="3.40.50.720:FF:000084">
    <property type="entry name" value="Short-chain dehydrogenase reductase"/>
    <property type="match status" value="1"/>
</dbReference>